<gene>
    <name evidence="2" type="ORF">B0J11DRAFT_230892</name>
</gene>
<dbReference type="EMBL" id="JAGMWT010000003">
    <property type="protein sequence ID" value="KAH7132571.1"/>
    <property type="molecule type" value="Genomic_DNA"/>
</dbReference>
<comment type="caution">
    <text evidence="2">The sequence shown here is derived from an EMBL/GenBank/DDBJ whole genome shotgun (WGS) entry which is preliminary data.</text>
</comment>
<dbReference type="OrthoDB" id="3545468at2759"/>
<keyword evidence="3" id="KW-1185">Reference proteome</keyword>
<organism evidence="2 3">
    <name type="scientific">Dendryphion nanum</name>
    <dbReference type="NCBI Taxonomy" id="256645"/>
    <lineage>
        <taxon>Eukaryota</taxon>
        <taxon>Fungi</taxon>
        <taxon>Dikarya</taxon>
        <taxon>Ascomycota</taxon>
        <taxon>Pezizomycotina</taxon>
        <taxon>Dothideomycetes</taxon>
        <taxon>Pleosporomycetidae</taxon>
        <taxon>Pleosporales</taxon>
        <taxon>Torulaceae</taxon>
        <taxon>Dendryphion</taxon>
    </lineage>
</organism>
<protein>
    <submittedName>
        <fullName evidence="2">Uncharacterized protein</fullName>
    </submittedName>
</protein>
<evidence type="ECO:0000313" key="3">
    <source>
        <dbReference type="Proteomes" id="UP000700596"/>
    </source>
</evidence>
<feature type="signal peptide" evidence="1">
    <location>
        <begin position="1"/>
        <end position="17"/>
    </location>
</feature>
<name>A0A9P9IU84_9PLEO</name>
<feature type="chain" id="PRO_5040338207" evidence="1">
    <location>
        <begin position="18"/>
        <end position="213"/>
    </location>
</feature>
<reference evidence="2" key="1">
    <citation type="journal article" date="2021" name="Nat. Commun.">
        <title>Genetic determinants of endophytism in the Arabidopsis root mycobiome.</title>
        <authorList>
            <person name="Mesny F."/>
            <person name="Miyauchi S."/>
            <person name="Thiergart T."/>
            <person name="Pickel B."/>
            <person name="Atanasova L."/>
            <person name="Karlsson M."/>
            <person name="Huettel B."/>
            <person name="Barry K.W."/>
            <person name="Haridas S."/>
            <person name="Chen C."/>
            <person name="Bauer D."/>
            <person name="Andreopoulos W."/>
            <person name="Pangilinan J."/>
            <person name="LaButti K."/>
            <person name="Riley R."/>
            <person name="Lipzen A."/>
            <person name="Clum A."/>
            <person name="Drula E."/>
            <person name="Henrissat B."/>
            <person name="Kohler A."/>
            <person name="Grigoriev I.V."/>
            <person name="Martin F.M."/>
            <person name="Hacquard S."/>
        </authorList>
    </citation>
    <scope>NUCLEOTIDE SEQUENCE</scope>
    <source>
        <strain evidence="2">MPI-CAGE-CH-0243</strain>
    </source>
</reference>
<accession>A0A9P9IU84</accession>
<evidence type="ECO:0000313" key="2">
    <source>
        <dbReference type="EMBL" id="KAH7132571.1"/>
    </source>
</evidence>
<keyword evidence="1" id="KW-0732">Signal</keyword>
<proteinExistence type="predicted"/>
<sequence length="213" mass="23771">MKATILSLATLLATTNAIPSVTPKLLPTTSCVYWPSWINSRPNDLTGSIALVVSSSEDPALENSLAQPFTIPYANQANKRDYLGITLVNSRRFAKEYYRCVDTQFVDYRITPINIAADDRNAHLTKNAADNEGAGWKSYKPEIYRHVIDGKEVDGTFLGAQNRTTWGFSYVSNPDCGNGWYEVRLLDLPVEEGREPTATRPIEFKGFLKVIAF</sequence>
<dbReference type="AlphaFoldDB" id="A0A9P9IU84"/>
<dbReference type="Proteomes" id="UP000700596">
    <property type="component" value="Unassembled WGS sequence"/>
</dbReference>
<evidence type="ECO:0000256" key="1">
    <source>
        <dbReference type="SAM" id="SignalP"/>
    </source>
</evidence>